<dbReference type="SMART" id="SM00855">
    <property type="entry name" value="PGAM"/>
    <property type="match status" value="1"/>
</dbReference>
<evidence type="ECO:0000313" key="3">
    <source>
        <dbReference type="Proteomes" id="UP000765160"/>
    </source>
</evidence>
<dbReference type="InterPro" id="IPR013078">
    <property type="entry name" value="His_Pase_superF_clade-1"/>
</dbReference>
<feature type="chain" id="PRO_5045106778" description="Histidine phosphatase family protein" evidence="1">
    <location>
        <begin position="20"/>
        <end position="197"/>
    </location>
</feature>
<evidence type="ECO:0000313" key="2">
    <source>
        <dbReference type="EMBL" id="NKE47530.1"/>
    </source>
</evidence>
<proteinExistence type="predicted"/>
<sequence length="197" mass="20394">MRRRGFLLLPTLLAGGAQAATVQGDAAAALMARLRRGGVVVVLRHAITDRSQADRGYLSDRAGQRNLSAAGRAQARALGQAFARLPLGQVLTSPVFRARDTAELAFGARAVVEPRLTADDYTPDAALLEANIAWLRDRIRSPSAPDAVDVLVGHIVPLGMALGRGLGQADYPEGASAIFAPGGRLLGVLAAGTLGAA</sequence>
<evidence type="ECO:0008006" key="4">
    <source>
        <dbReference type="Google" id="ProtNLM"/>
    </source>
</evidence>
<dbReference type="Gene3D" id="3.40.50.1240">
    <property type="entry name" value="Phosphoglycerate mutase-like"/>
    <property type="match status" value="1"/>
</dbReference>
<dbReference type="EMBL" id="JAAVTX010000006">
    <property type="protein sequence ID" value="NKE47530.1"/>
    <property type="molecule type" value="Genomic_DNA"/>
</dbReference>
<feature type="signal peptide" evidence="1">
    <location>
        <begin position="1"/>
        <end position="19"/>
    </location>
</feature>
<dbReference type="CDD" id="cd07040">
    <property type="entry name" value="HP"/>
    <property type="match status" value="1"/>
</dbReference>
<gene>
    <name evidence="2" type="ORF">HB662_22315</name>
</gene>
<dbReference type="SUPFAM" id="SSF53254">
    <property type="entry name" value="Phosphoglycerate mutase-like"/>
    <property type="match status" value="1"/>
</dbReference>
<dbReference type="Pfam" id="PF00300">
    <property type="entry name" value="His_Phos_1"/>
    <property type="match status" value="1"/>
</dbReference>
<protein>
    <recommendedName>
        <fullName evidence="4">Histidine phosphatase family protein</fullName>
    </recommendedName>
</protein>
<name>A0ABX1F5I9_9PROT</name>
<accession>A0ABX1F5I9</accession>
<keyword evidence="1" id="KW-0732">Signal</keyword>
<dbReference type="InterPro" id="IPR029033">
    <property type="entry name" value="His_PPase_superfam"/>
</dbReference>
<evidence type="ECO:0000256" key="1">
    <source>
        <dbReference type="SAM" id="SignalP"/>
    </source>
</evidence>
<dbReference type="RefSeq" id="WP_168052923.1">
    <property type="nucleotide sequence ID" value="NZ_JAATJR010000006.1"/>
</dbReference>
<reference evidence="2 3" key="1">
    <citation type="submission" date="2020-03" db="EMBL/GenBank/DDBJ databases">
        <title>Roseomonas selenitidurans sp. nov. isolated from soil.</title>
        <authorList>
            <person name="Liu H."/>
        </authorList>
    </citation>
    <scope>NUCLEOTIDE SEQUENCE [LARGE SCALE GENOMIC DNA]</scope>
    <source>
        <strain evidence="2 3">JCM 15073</strain>
    </source>
</reference>
<keyword evidence="3" id="KW-1185">Reference proteome</keyword>
<dbReference type="Proteomes" id="UP000765160">
    <property type="component" value="Unassembled WGS sequence"/>
</dbReference>
<comment type="caution">
    <text evidence="2">The sequence shown here is derived from an EMBL/GenBank/DDBJ whole genome shotgun (WGS) entry which is preliminary data.</text>
</comment>
<organism evidence="2 3">
    <name type="scientific">Falsiroseomonas frigidaquae</name>
    <dbReference type="NCBI Taxonomy" id="487318"/>
    <lineage>
        <taxon>Bacteria</taxon>
        <taxon>Pseudomonadati</taxon>
        <taxon>Pseudomonadota</taxon>
        <taxon>Alphaproteobacteria</taxon>
        <taxon>Acetobacterales</taxon>
        <taxon>Roseomonadaceae</taxon>
        <taxon>Falsiroseomonas</taxon>
    </lineage>
</organism>